<feature type="non-terminal residue" evidence="1">
    <location>
        <position position="1"/>
    </location>
</feature>
<feature type="non-terminal residue" evidence="1">
    <location>
        <position position="261"/>
    </location>
</feature>
<organism evidence="1 2">
    <name type="scientific">Trichuris suis</name>
    <name type="common">pig whipworm</name>
    <dbReference type="NCBI Taxonomy" id="68888"/>
    <lineage>
        <taxon>Eukaryota</taxon>
        <taxon>Metazoa</taxon>
        <taxon>Ecdysozoa</taxon>
        <taxon>Nematoda</taxon>
        <taxon>Enoplea</taxon>
        <taxon>Dorylaimia</taxon>
        <taxon>Trichinellida</taxon>
        <taxon>Trichuridae</taxon>
        <taxon>Trichuris</taxon>
    </lineage>
</organism>
<dbReference type="Proteomes" id="UP000030764">
    <property type="component" value="Unassembled WGS sequence"/>
</dbReference>
<protein>
    <submittedName>
        <fullName evidence="1">Uncharacterized protein</fullName>
    </submittedName>
</protein>
<name>A0A085LQ93_9BILA</name>
<dbReference type="GO" id="GO:0003676">
    <property type="term" value="F:nucleic acid binding"/>
    <property type="evidence" value="ECO:0007669"/>
    <property type="project" value="InterPro"/>
</dbReference>
<gene>
    <name evidence="1" type="ORF">M513_11989</name>
</gene>
<proteinExistence type="predicted"/>
<sequence>SSLAVTSCHPSGRSCKSVSPSSTRCTLATDLVITPFIVMMGTMCTRLSDPGSISRVLPIAQRALGTSANKTISPIIGNVWSCTLRTTGSRNGLPTVASISTFVVTLFPFESKFMCTTIRAVRLELAMNMSVDQFSLELLGFIARRERPSLLQSDNFTAFETMGNDSAELITWKFIAERTSWTSHYWERLVRSVTTPPKSHSLLSDVNEDLKDLHVLTLFHFLEENRWNNSLTKDRRLAGLLPVLHLQCLFRVRLNRVFFSR</sequence>
<dbReference type="Gene3D" id="3.30.420.10">
    <property type="entry name" value="Ribonuclease H-like superfamily/Ribonuclease H"/>
    <property type="match status" value="1"/>
</dbReference>
<reference evidence="1 2" key="1">
    <citation type="journal article" date="2014" name="Nat. Genet.">
        <title>Genome and transcriptome of the porcine whipworm Trichuris suis.</title>
        <authorList>
            <person name="Jex A.R."/>
            <person name="Nejsum P."/>
            <person name="Schwarz E.M."/>
            <person name="Hu L."/>
            <person name="Young N.D."/>
            <person name="Hall R.S."/>
            <person name="Korhonen P.K."/>
            <person name="Liao S."/>
            <person name="Thamsborg S."/>
            <person name="Xia J."/>
            <person name="Xu P."/>
            <person name="Wang S."/>
            <person name="Scheerlinck J.P."/>
            <person name="Hofmann A."/>
            <person name="Sternberg P.W."/>
            <person name="Wang J."/>
            <person name="Gasser R.B."/>
        </authorList>
    </citation>
    <scope>NUCLEOTIDE SEQUENCE [LARGE SCALE GENOMIC DNA]</scope>
    <source>
        <strain evidence="1">DCEP-RM93M</strain>
    </source>
</reference>
<dbReference type="InterPro" id="IPR036397">
    <property type="entry name" value="RNaseH_sf"/>
</dbReference>
<evidence type="ECO:0000313" key="1">
    <source>
        <dbReference type="EMBL" id="KFD47139.1"/>
    </source>
</evidence>
<dbReference type="EMBL" id="KL363339">
    <property type="protein sequence ID" value="KFD47139.1"/>
    <property type="molecule type" value="Genomic_DNA"/>
</dbReference>
<dbReference type="AlphaFoldDB" id="A0A085LQ93"/>
<accession>A0A085LQ93</accession>
<evidence type="ECO:0000313" key="2">
    <source>
        <dbReference type="Proteomes" id="UP000030764"/>
    </source>
</evidence>
<keyword evidence="2" id="KW-1185">Reference proteome</keyword>